<protein>
    <recommendedName>
        <fullName evidence="2">5'-Nucleotidase C-terminal domain-containing protein</fullName>
    </recommendedName>
</protein>
<reference evidence="3" key="1">
    <citation type="submission" date="2020-02" db="EMBL/GenBank/DDBJ databases">
        <title>Flavobacterium sp. genome.</title>
        <authorList>
            <person name="Jung H.S."/>
            <person name="Baek J.H."/>
            <person name="Jeon C.O."/>
        </authorList>
    </citation>
    <scope>NUCLEOTIDE SEQUENCE</scope>
    <source>
        <strain evidence="3">SE-s28</strain>
    </source>
</reference>
<evidence type="ECO:0000313" key="4">
    <source>
        <dbReference type="Proteomes" id="UP000712080"/>
    </source>
</evidence>
<dbReference type="Proteomes" id="UP000712080">
    <property type="component" value="Unassembled WGS sequence"/>
</dbReference>
<dbReference type="PANTHER" id="PTHR11575">
    <property type="entry name" value="5'-NUCLEOTIDASE-RELATED"/>
    <property type="match status" value="1"/>
</dbReference>
<sequence length="261" mass="29225">MTTAANLKNYNVVLRRFVLFLTFASCCILSGCSSSVTQIKGSNFAVTEKAGSSSEIDKFIKPYRDKIDADMNTVLAFAPQTIDKSGKLQTPIGNLFADMTLESARFLLSKRENKTVDFCLLNAGGVRSIIPKGNVTTRVAYEIMPFDNNLIVVELKGQQVQELLEYFASEKKPHPIAGIHFDIKDGKPENVFIGSVPFDNNRNYTVATSDYLYNGGDNMLFFKKAVAKYDLDYKLRNVLIDYFEKNDTIVPDASERVHLIN</sequence>
<gene>
    <name evidence="3" type="ORF">G6047_13905</name>
</gene>
<evidence type="ECO:0000313" key="3">
    <source>
        <dbReference type="EMBL" id="NMH29132.1"/>
    </source>
</evidence>
<accession>A0A972FNW3</accession>
<dbReference type="AlphaFoldDB" id="A0A972FNW3"/>
<dbReference type="Pfam" id="PF02872">
    <property type="entry name" value="5_nucleotid_C"/>
    <property type="match status" value="1"/>
</dbReference>
<dbReference type="GO" id="GO:0030288">
    <property type="term" value="C:outer membrane-bounded periplasmic space"/>
    <property type="evidence" value="ECO:0007669"/>
    <property type="project" value="TreeGrafter"/>
</dbReference>
<proteinExistence type="predicted"/>
<evidence type="ECO:0000259" key="2">
    <source>
        <dbReference type="Pfam" id="PF02872"/>
    </source>
</evidence>
<dbReference type="PANTHER" id="PTHR11575:SF24">
    <property type="entry name" value="5'-NUCLEOTIDASE"/>
    <property type="match status" value="1"/>
</dbReference>
<dbReference type="Gene3D" id="3.90.780.10">
    <property type="entry name" value="5'-Nucleotidase, C-terminal domain"/>
    <property type="match status" value="1"/>
</dbReference>
<feature type="signal peptide" evidence="1">
    <location>
        <begin position="1"/>
        <end position="24"/>
    </location>
</feature>
<dbReference type="InterPro" id="IPR006179">
    <property type="entry name" value="5_nucleotidase/apyrase"/>
</dbReference>
<dbReference type="SUPFAM" id="SSF55816">
    <property type="entry name" value="5'-nucleotidase (syn. UDP-sugar hydrolase), C-terminal domain"/>
    <property type="match status" value="1"/>
</dbReference>
<keyword evidence="4" id="KW-1185">Reference proteome</keyword>
<evidence type="ECO:0000256" key="1">
    <source>
        <dbReference type="SAM" id="SignalP"/>
    </source>
</evidence>
<dbReference type="InterPro" id="IPR008334">
    <property type="entry name" value="5'-Nucleotdase_C"/>
</dbReference>
<dbReference type="InterPro" id="IPR036907">
    <property type="entry name" value="5'-Nucleotdase_C_sf"/>
</dbReference>
<feature type="domain" description="5'-Nucleotidase C-terminal" evidence="2">
    <location>
        <begin position="82"/>
        <end position="222"/>
    </location>
</feature>
<comment type="caution">
    <text evidence="3">The sequence shown here is derived from an EMBL/GenBank/DDBJ whole genome shotgun (WGS) entry which is preliminary data.</text>
</comment>
<dbReference type="PRINTS" id="PR01607">
    <property type="entry name" value="APYRASEFAMLY"/>
</dbReference>
<feature type="chain" id="PRO_5036879556" description="5'-Nucleotidase C-terminal domain-containing protein" evidence="1">
    <location>
        <begin position="25"/>
        <end position="261"/>
    </location>
</feature>
<organism evidence="3 4">
    <name type="scientific">Flavobacterium silvaticum</name>
    <dbReference type="NCBI Taxonomy" id="1852020"/>
    <lineage>
        <taxon>Bacteria</taxon>
        <taxon>Pseudomonadati</taxon>
        <taxon>Bacteroidota</taxon>
        <taxon>Flavobacteriia</taxon>
        <taxon>Flavobacteriales</taxon>
        <taxon>Flavobacteriaceae</taxon>
        <taxon>Flavobacterium</taxon>
    </lineage>
</organism>
<keyword evidence="1" id="KW-0732">Signal</keyword>
<dbReference type="GO" id="GO:0016787">
    <property type="term" value="F:hydrolase activity"/>
    <property type="evidence" value="ECO:0007669"/>
    <property type="project" value="InterPro"/>
</dbReference>
<dbReference type="EMBL" id="JAAMPU010000107">
    <property type="protein sequence ID" value="NMH29132.1"/>
    <property type="molecule type" value="Genomic_DNA"/>
</dbReference>
<name>A0A972FNW3_9FLAO</name>
<dbReference type="GO" id="GO:0009166">
    <property type="term" value="P:nucleotide catabolic process"/>
    <property type="evidence" value="ECO:0007669"/>
    <property type="project" value="InterPro"/>
</dbReference>